<evidence type="ECO:0000313" key="14">
    <source>
        <dbReference type="Ensembl" id="ENSCCEP00000006587.1"/>
    </source>
</evidence>
<dbReference type="GO" id="GO:0005615">
    <property type="term" value="C:extracellular space"/>
    <property type="evidence" value="ECO:0007669"/>
    <property type="project" value="TreeGrafter"/>
</dbReference>
<keyword evidence="4" id="KW-0732">Signal</keyword>
<dbReference type="InterPro" id="IPR037055">
    <property type="entry name" value="MHC_I-like_Ag-recog_sf"/>
</dbReference>
<dbReference type="Proteomes" id="UP000694410">
    <property type="component" value="Unplaced"/>
</dbReference>
<evidence type="ECO:0000256" key="1">
    <source>
        <dbReference type="ARBA" id="ARBA00004479"/>
    </source>
</evidence>
<dbReference type="Gene3D" id="2.60.40.10">
    <property type="entry name" value="Immunoglobulins"/>
    <property type="match status" value="1"/>
</dbReference>
<dbReference type="GO" id="GO:0009897">
    <property type="term" value="C:external side of plasma membrane"/>
    <property type="evidence" value="ECO:0007669"/>
    <property type="project" value="TreeGrafter"/>
</dbReference>
<reference evidence="14" key="1">
    <citation type="submission" date="2025-08" db="UniProtKB">
        <authorList>
            <consortium name="Ensembl"/>
        </authorList>
    </citation>
    <scope>IDENTIFICATION</scope>
</reference>
<dbReference type="GO" id="GO:0006955">
    <property type="term" value="P:immune response"/>
    <property type="evidence" value="ECO:0007669"/>
    <property type="project" value="TreeGrafter"/>
</dbReference>
<feature type="region of interest" description="Disordered" evidence="11">
    <location>
        <begin position="339"/>
        <end position="381"/>
    </location>
</feature>
<dbReference type="PROSITE" id="PS50835">
    <property type="entry name" value="IG_LIKE"/>
    <property type="match status" value="1"/>
</dbReference>
<dbReference type="InterPro" id="IPR036179">
    <property type="entry name" value="Ig-like_dom_sf"/>
</dbReference>
<dbReference type="PROSITE" id="PS00290">
    <property type="entry name" value="IG_MHC"/>
    <property type="match status" value="1"/>
</dbReference>
<dbReference type="InterPro" id="IPR001039">
    <property type="entry name" value="MHC_I_a_a1/a2"/>
</dbReference>
<evidence type="ECO:0000256" key="3">
    <source>
        <dbReference type="ARBA" id="ARBA00022692"/>
    </source>
</evidence>
<keyword evidence="3 12" id="KW-0812">Transmembrane</keyword>
<evidence type="ECO:0000256" key="12">
    <source>
        <dbReference type="SAM" id="Phobius"/>
    </source>
</evidence>
<dbReference type="GO" id="GO:0002474">
    <property type="term" value="P:antigen processing and presentation of peptide antigen via MHC class I"/>
    <property type="evidence" value="ECO:0007669"/>
    <property type="project" value="UniProtKB-KW"/>
</dbReference>
<dbReference type="SUPFAM" id="SSF54452">
    <property type="entry name" value="MHC antigen-recognition domain"/>
    <property type="match status" value="1"/>
</dbReference>
<keyword evidence="8" id="KW-1015">Disulfide bond</keyword>
<dbReference type="Pfam" id="PF00129">
    <property type="entry name" value="MHC_I"/>
    <property type="match status" value="1"/>
</dbReference>
<evidence type="ECO:0000256" key="5">
    <source>
        <dbReference type="ARBA" id="ARBA00022859"/>
    </source>
</evidence>
<dbReference type="SMART" id="SM00407">
    <property type="entry name" value="IGc1"/>
    <property type="match status" value="1"/>
</dbReference>
<dbReference type="InterPro" id="IPR003006">
    <property type="entry name" value="Ig/MHC_CS"/>
</dbReference>
<keyword evidence="5" id="KW-0391">Immunity</keyword>
<evidence type="ECO:0000256" key="10">
    <source>
        <dbReference type="RuleBase" id="RU004439"/>
    </source>
</evidence>
<organism evidence="14 15">
    <name type="scientific">Cyanistes caeruleus</name>
    <name type="common">Eurasian blue tit</name>
    <name type="synonym">Parus caeruleus</name>
    <dbReference type="NCBI Taxonomy" id="156563"/>
    <lineage>
        <taxon>Eukaryota</taxon>
        <taxon>Metazoa</taxon>
        <taxon>Chordata</taxon>
        <taxon>Craniata</taxon>
        <taxon>Vertebrata</taxon>
        <taxon>Euteleostomi</taxon>
        <taxon>Archelosauria</taxon>
        <taxon>Archosauria</taxon>
        <taxon>Dinosauria</taxon>
        <taxon>Saurischia</taxon>
        <taxon>Theropoda</taxon>
        <taxon>Coelurosauria</taxon>
        <taxon>Aves</taxon>
        <taxon>Neognathae</taxon>
        <taxon>Neoaves</taxon>
        <taxon>Telluraves</taxon>
        <taxon>Australaves</taxon>
        <taxon>Passeriformes</taxon>
        <taxon>Paridae</taxon>
        <taxon>Cyanistes</taxon>
    </lineage>
</organism>
<keyword evidence="15" id="KW-1185">Reference proteome</keyword>
<dbReference type="GO" id="GO:0042612">
    <property type="term" value="C:MHC class I protein complex"/>
    <property type="evidence" value="ECO:0007669"/>
    <property type="project" value="UniProtKB-KW"/>
</dbReference>
<dbReference type="PANTHER" id="PTHR16675">
    <property type="entry name" value="MHC CLASS I-RELATED"/>
    <property type="match status" value="1"/>
</dbReference>
<dbReference type="InterPro" id="IPR007110">
    <property type="entry name" value="Ig-like_dom"/>
</dbReference>
<dbReference type="InterPro" id="IPR003597">
    <property type="entry name" value="Ig_C1-set"/>
</dbReference>
<dbReference type="InterPro" id="IPR011162">
    <property type="entry name" value="MHC_I/II-like_Ag-recog"/>
</dbReference>
<feature type="domain" description="Ig-like" evidence="13">
    <location>
        <begin position="192"/>
        <end position="269"/>
    </location>
</feature>
<name>A0A8C0UAA8_CYACU</name>
<evidence type="ECO:0000256" key="11">
    <source>
        <dbReference type="SAM" id="MobiDB-lite"/>
    </source>
</evidence>
<dbReference type="PANTHER" id="PTHR16675:SF242">
    <property type="entry name" value="MAJOR HISTOCOMPATIBILITY COMPLEX CLASS I-RELATED GENE PROTEIN"/>
    <property type="match status" value="1"/>
</dbReference>
<feature type="transmembrane region" description="Helical" evidence="12">
    <location>
        <begin position="290"/>
        <end position="311"/>
    </location>
</feature>
<comment type="similarity">
    <text evidence="10">Belongs to the MHC class I family.</text>
</comment>
<keyword evidence="7 12" id="KW-0472">Membrane</keyword>
<dbReference type="InterPro" id="IPR011161">
    <property type="entry name" value="MHC_I-like_Ag-recog"/>
</dbReference>
<dbReference type="PRINTS" id="PR01638">
    <property type="entry name" value="MHCCLASSI"/>
</dbReference>
<reference evidence="14" key="2">
    <citation type="submission" date="2025-09" db="UniProtKB">
        <authorList>
            <consortium name="Ensembl"/>
        </authorList>
    </citation>
    <scope>IDENTIFICATION</scope>
</reference>
<keyword evidence="9" id="KW-0325">Glycoprotein</keyword>
<protein>
    <submittedName>
        <fullName evidence="14">Class I histocompatibility antigen, F10 alpha chain-like</fullName>
    </submittedName>
</protein>
<evidence type="ECO:0000313" key="15">
    <source>
        <dbReference type="Proteomes" id="UP000694410"/>
    </source>
</evidence>
<keyword evidence="6 12" id="KW-1133">Transmembrane helix</keyword>
<accession>A0A8C0UAA8</accession>
<evidence type="ECO:0000256" key="2">
    <source>
        <dbReference type="ARBA" id="ARBA00022451"/>
    </source>
</evidence>
<dbReference type="FunFam" id="2.60.40.10:FF:000204">
    <property type="entry name" value="Major histocompatibility complex, class I-related protein"/>
    <property type="match status" value="1"/>
</dbReference>
<evidence type="ECO:0000256" key="6">
    <source>
        <dbReference type="ARBA" id="ARBA00022989"/>
    </source>
</evidence>
<evidence type="ECO:0000259" key="13">
    <source>
        <dbReference type="PROSITE" id="PS50835"/>
    </source>
</evidence>
<evidence type="ECO:0000256" key="8">
    <source>
        <dbReference type="ARBA" id="ARBA00023157"/>
    </source>
</evidence>
<evidence type="ECO:0000256" key="9">
    <source>
        <dbReference type="ARBA" id="ARBA00023180"/>
    </source>
</evidence>
<sequence>MGSVGLGWDLWAWDGNCRAVVDPWGWDGICGAGMEICGAGMGIVGLGWDLWGWDEIHGAGMGIVGLGWDLWGWDGDPWGWDGNCRIGMEIHGLGWDLWGLHTIQWLYSCDLLSDGSVRGSQRLGYDGRDFISFELGSKSFVAADDAAEITRRHWEDENEVERQENNLKHVCPEWLRKYVRYGQKELERKVAPDVHVSGKEEHGTLILSCHVYGFYPNIITVNWMKGGEIWDQETEWGGIVPNSDGTFHTWARIEALPEEWEQYRCRVEHPGMLEPGIFAWEPTYGGNLDMVIAVSVIAAVLILVLIGFGIWRLQSGNTRDGGREGARIHPAPFWECSTHTDPAVFPQGGGTGLDTTRQPVSSSGGSSSESPLCASQDGSWG</sequence>
<dbReference type="AlphaFoldDB" id="A0A8C0UAA8"/>
<dbReference type="Ensembl" id="ENSCCET00000010681.1">
    <property type="protein sequence ID" value="ENSCCEP00000006587.1"/>
    <property type="gene ID" value="ENSCCEG00000006983.1"/>
</dbReference>
<dbReference type="InterPro" id="IPR013783">
    <property type="entry name" value="Ig-like_fold"/>
</dbReference>
<dbReference type="SUPFAM" id="SSF48726">
    <property type="entry name" value="Immunoglobulin"/>
    <property type="match status" value="1"/>
</dbReference>
<keyword evidence="2" id="KW-0490">MHC I</keyword>
<gene>
    <name evidence="14" type="primary">LOC111944825</name>
</gene>
<dbReference type="Pfam" id="PF07654">
    <property type="entry name" value="C1-set"/>
    <property type="match status" value="1"/>
</dbReference>
<comment type="subcellular location">
    <subcellularLocation>
        <location evidence="1">Membrane</location>
        <topology evidence="1">Single-pass type I membrane protein</topology>
    </subcellularLocation>
</comment>
<evidence type="ECO:0000256" key="4">
    <source>
        <dbReference type="ARBA" id="ARBA00022729"/>
    </source>
</evidence>
<evidence type="ECO:0000256" key="7">
    <source>
        <dbReference type="ARBA" id="ARBA00023136"/>
    </source>
</evidence>
<dbReference type="Gene3D" id="3.30.500.10">
    <property type="entry name" value="MHC class I-like antigen recognition-like"/>
    <property type="match status" value="1"/>
</dbReference>
<feature type="compositionally biased region" description="Low complexity" evidence="11">
    <location>
        <begin position="361"/>
        <end position="370"/>
    </location>
</feature>
<dbReference type="InterPro" id="IPR050208">
    <property type="entry name" value="MHC_class-I_related"/>
</dbReference>
<proteinExistence type="inferred from homology"/>